<dbReference type="PANTHER" id="PTHR30244">
    <property type="entry name" value="TRANSAMINASE"/>
    <property type="match status" value="1"/>
</dbReference>
<accession>A0A9J7BXU5</accession>
<evidence type="ECO:0000313" key="6">
    <source>
        <dbReference type="EMBL" id="UWZ85910.1"/>
    </source>
</evidence>
<keyword evidence="6" id="KW-0032">Aminotransferase</keyword>
<keyword evidence="1 4" id="KW-0663">Pyridoxal phosphate</keyword>
<gene>
    <name evidence="6" type="ORF">MOP44_08190</name>
</gene>
<comment type="similarity">
    <text evidence="2 5">Belongs to the DegT/DnrJ/EryC1 family.</text>
</comment>
<dbReference type="Proteomes" id="UP001059380">
    <property type="component" value="Chromosome"/>
</dbReference>
<dbReference type="InterPro" id="IPR015424">
    <property type="entry name" value="PyrdxlP-dep_Trfase"/>
</dbReference>
<dbReference type="InterPro" id="IPR000653">
    <property type="entry name" value="DegT/StrS_aminotransferase"/>
</dbReference>
<dbReference type="Gene3D" id="3.40.640.10">
    <property type="entry name" value="Type I PLP-dependent aspartate aminotransferase-like (Major domain)"/>
    <property type="match status" value="1"/>
</dbReference>
<keyword evidence="7" id="KW-1185">Reference proteome</keyword>
<feature type="active site" description="Proton acceptor" evidence="3">
    <location>
        <position position="186"/>
    </location>
</feature>
<evidence type="ECO:0000256" key="4">
    <source>
        <dbReference type="PIRSR" id="PIRSR000390-2"/>
    </source>
</evidence>
<dbReference type="GO" id="GO:0000271">
    <property type="term" value="P:polysaccharide biosynthetic process"/>
    <property type="evidence" value="ECO:0007669"/>
    <property type="project" value="TreeGrafter"/>
</dbReference>
<dbReference type="EMBL" id="CP093313">
    <property type="protein sequence ID" value="UWZ85910.1"/>
    <property type="molecule type" value="Genomic_DNA"/>
</dbReference>
<dbReference type="SUPFAM" id="SSF53383">
    <property type="entry name" value="PLP-dependent transferases"/>
    <property type="match status" value="1"/>
</dbReference>
<name>A0A9J7BXU5_9BACT</name>
<dbReference type="CDD" id="cd00616">
    <property type="entry name" value="AHBA_syn"/>
    <property type="match status" value="1"/>
</dbReference>
<proteinExistence type="inferred from homology"/>
<dbReference type="GO" id="GO:0030170">
    <property type="term" value="F:pyridoxal phosphate binding"/>
    <property type="evidence" value="ECO:0007669"/>
    <property type="project" value="UniProtKB-ARBA"/>
</dbReference>
<reference evidence="6" key="1">
    <citation type="submission" date="2021-04" db="EMBL/GenBank/DDBJ databases">
        <title>Phylogenetic analysis of Acidobacteriaceae.</title>
        <authorList>
            <person name="Qiu L."/>
            <person name="Zhang Q."/>
        </authorList>
    </citation>
    <scope>NUCLEOTIDE SEQUENCE</scope>
    <source>
        <strain evidence="6">DSM 25168</strain>
    </source>
</reference>
<dbReference type="PIRSF" id="PIRSF000390">
    <property type="entry name" value="PLP_StrS"/>
    <property type="match status" value="1"/>
</dbReference>
<sequence>MKIPLLDLKAQYATIRDEVMQAVSEVLESQVCILGPKVEELEKKVAALSACKYAVGMSSGTDALLAALMALNIGTGDEVITTPFTFFATAGCVARVGATPVFVDIDPGTFNINPALIEAAITPQTKAIIPVHLFGQMCDMDPIMEIANRHNIPVIEDAAQAISATYKGRRAGSIGAIGCFSFFPSKNLGGAGDGGMCVTNDAVLHEQLLLMRSHGSKPKYYHKVVGGNFRLDPLQAAVLLVKLPHLDEWSAARRRNAALYDEAFAGSPVVTPHISPDCVSIFNQYSIRVQNRDAVRKALTDANVGTEIYYPVPMHLQECFAGKHRAVGSLAQSEKAANEVLALPIYPELTAEQIAFAAQTVKDAVRQAQPV</sequence>
<dbReference type="FunFam" id="3.40.640.10:FF:000089">
    <property type="entry name" value="Aminotransferase, DegT/DnrJ/EryC1/StrS family"/>
    <property type="match status" value="1"/>
</dbReference>
<evidence type="ECO:0000256" key="5">
    <source>
        <dbReference type="RuleBase" id="RU004508"/>
    </source>
</evidence>
<evidence type="ECO:0000256" key="1">
    <source>
        <dbReference type="ARBA" id="ARBA00022898"/>
    </source>
</evidence>
<dbReference type="GO" id="GO:0008483">
    <property type="term" value="F:transaminase activity"/>
    <property type="evidence" value="ECO:0007669"/>
    <property type="project" value="UniProtKB-KW"/>
</dbReference>
<dbReference type="InterPro" id="IPR015421">
    <property type="entry name" value="PyrdxlP-dep_Trfase_major"/>
</dbReference>
<dbReference type="Gene3D" id="3.90.1150.10">
    <property type="entry name" value="Aspartate Aminotransferase, domain 1"/>
    <property type="match status" value="1"/>
</dbReference>
<protein>
    <submittedName>
        <fullName evidence="6">DegT/DnrJ/EryC1/StrS family aminotransferase</fullName>
    </submittedName>
</protein>
<dbReference type="Pfam" id="PF01041">
    <property type="entry name" value="DegT_DnrJ_EryC1"/>
    <property type="match status" value="1"/>
</dbReference>
<keyword evidence="6" id="KW-0808">Transferase</keyword>
<evidence type="ECO:0000256" key="2">
    <source>
        <dbReference type="ARBA" id="ARBA00037999"/>
    </source>
</evidence>
<feature type="modified residue" description="N6-(pyridoxal phosphate)lysine" evidence="4">
    <location>
        <position position="186"/>
    </location>
</feature>
<dbReference type="InterPro" id="IPR015422">
    <property type="entry name" value="PyrdxlP-dep_Trfase_small"/>
</dbReference>
<dbReference type="PANTHER" id="PTHR30244:SF36">
    <property type="entry name" value="3-OXO-GLUCOSE-6-PHOSPHATE:GLUTAMATE AMINOTRANSFERASE"/>
    <property type="match status" value="1"/>
</dbReference>
<evidence type="ECO:0000313" key="7">
    <source>
        <dbReference type="Proteomes" id="UP001059380"/>
    </source>
</evidence>
<organism evidence="6 7">
    <name type="scientific">Occallatibacter riparius</name>
    <dbReference type="NCBI Taxonomy" id="1002689"/>
    <lineage>
        <taxon>Bacteria</taxon>
        <taxon>Pseudomonadati</taxon>
        <taxon>Acidobacteriota</taxon>
        <taxon>Terriglobia</taxon>
        <taxon>Terriglobales</taxon>
        <taxon>Acidobacteriaceae</taxon>
        <taxon>Occallatibacter</taxon>
    </lineage>
</organism>
<dbReference type="AlphaFoldDB" id="A0A9J7BXU5"/>
<evidence type="ECO:0000256" key="3">
    <source>
        <dbReference type="PIRSR" id="PIRSR000390-1"/>
    </source>
</evidence>
<dbReference type="RefSeq" id="WP_260795537.1">
    <property type="nucleotide sequence ID" value="NZ_CP093313.1"/>
</dbReference>
<dbReference type="KEGG" id="orp:MOP44_08190"/>